<organism evidence="3 4">
    <name type="scientific">Occultella glacieicola</name>
    <dbReference type="NCBI Taxonomy" id="2518684"/>
    <lineage>
        <taxon>Bacteria</taxon>
        <taxon>Bacillati</taxon>
        <taxon>Actinomycetota</taxon>
        <taxon>Actinomycetes</taxon>
        <taxon>Micrococcales</taxon>
        <taxon>Ruaniaceae</taxon>
        <taxon>Occultella</taxon>
    </lineage>
</organism>
<feature type="region of interest" description="Disordered" evidence="1">
    <location>
        <begin position="84"/>
        <end position="138"/>
    </location>
</feature>
<keyword evidence="2" id="KW-0472">Membrane</keyword>
<dbReference type="RefSeq" id="WP_133109693.1">
    <property type="nucleotide sequence ID" value="NZ_SMNA01000013.1"/>
</dbReference>
<evidence type="ECO:0000313" key="4">
    <source>
        <dbReference type="Proteomes" id="UP000504882"/>
    </source>
</evidence>
<evidence type="ECO:0000256" key="1">
    <source>
        <dbReference type="SAM" id="MobiDB-lite"/>
    </source>
</evidence>
<protein>
    <recommendedName>
        <fullName evidence="5">Tight adherence protein B</fullName>
    </recommendedName>
</protein>
<feature type="compositionally biased region" description="Basic residues" evidence="1">
    <location>
        <begin position="43"/>
        <end position="52"/>
    </location>
</feature>
<keyword evidence="2" id="KW-1133">Transmembrane helix</keyword>
<dbReference type="Proteomes" id="UP000504882">
    <property type="component" value="Unassembled WGS sequence"/>
</dbReference>
<keyword evidence="4" id="KW-1185">Reference proteome</keyword>
<reference evidence="3 4" key="1">
    <citation type="submission" date="2019-03" db="EMBL/GenBank/DDBJ databases">
        <title>Genomic features of bacteria from cold environments.</title>
        <authorList>
            <person name="Shen L."/>
        </authorList>
    </citation>
    <scope>NUCLEOTIDE SEQUENCE [LARGE SCALE GENOMIC DNA]</scope>
    <source>
        <strain evidence="4">T3246-1</strain>
    </source>
</reference>
<feature type="region of interest" description="Disordered" evidence="1">
    <location>
        <begin position="22"/>
        <end position="55"/>
    </location>
</feature>
<name>A0ABY2DZB2_9MICO</name>
<comment type="caution">
    <text evidence="3">The sequence shown here is derived from an EMBL/GenBank/DDBJ whole genome shotgun (WGS) entry which is preliminary data.</text>
</comment>
<feature type="transmembrane region" description="Helical" evidence="2">
    <location>
        <begin position="231"/>
        <end position="254"/>
    </location>
</feature>
<proteinExistence type="predicted"/>
<evidence type="ECO:0000313" key="3">
    <source>
        <dbReference type="EMBL" id="TDE89251.1"/>
    </source>
</evidence>
<gene>
    <name evidence="3" type="ORF">EXU48_21260</name>
</gene>
<keyword evidence="2" id="KW-0812">Transmembrane</keyword>
<evidence type="ECO:0000256" key="2">
    <source>
        <dbReference type="SAM" id="Phobius"/>
    </source>
</evidence>
<accession>A0ABY2DZB2</accession>
<dbReference type="EMBL" id="SMNA01000013">
    <property type="protein sequence ID" value="TDE89251.1"/>
    <property type="molecule type" value="Genomic_DNA"/>
</dbReference>
<sequence>MSGAAVLAALLGVVAVWLLTASGHRGPPTSRRRPGPGTDRRRPGGRTRGWGRRRTESQLRIGEVLVEVAARLRSGSDVGSAWQKALTGSGTEGPLSAVSATDPAPERMPTSVAGPRAPAVRRPPPVPGAAPEARDAAPGVPAPLAELASRVGAGPDAAQVAGAIAACRVAHRVGTPLADVLERCAGGLVESAEAASARRTALAGPRSTARLLAWLPLAGVLLGTALGADPVGVLLGGGVGGLCLVLGGAFLIVGRRWVAALVHRAERAGGA</sequence>
<evidence type="ECO:0008006" key="5">
    <source>
        <dbReference type="Google" id="ProtNLM"/>
    </source>
</evidence>